<dbReference type="InterPro" id="IPR012677">
    <property type="entry name" value="Nucleotide-bd_a/b_plait_sf"/>
</dbReference>
<evidence type="ECO:0000313" key="6">
    <source>
        <dbReference type="Proteomes" id="UP001153737"/>
    </source>
</evidence>
<dbReference type="PANTHER" id="PTHR23003">
    <property type="entry name" value="RNA RECOGNITION MOTIF RRM DOMAIN CONTAINING PROTEIN"/>
    <property type="match status" value="1"/>
</dbReference>
<evidence type="ECO:0000313" key="5">
    <source>
        <dbReference type="EMBL" id="CAH1183251.1"/>
    </source>
</evidence>
<feature type="region of interest" description="Disordered" evidence="3">
    <location>
        <begin position="447"/>
        <end position="513"/>
    </location>
</feature>
<dbReference type="Gene3D" id="3.30.70.330">
    <property type="match status" value="3"/>
</dbReference>
<proteinExistence type="predicted"/>
<evidence type="ECO:0000259" key="4">
    <source>
        <dbReference type="PROSITE" id="PS50102"/>
    </source>
</evidence>
<feature type="compositionally biased region" description="Polar residues" evidence="3">
    <location>
        <begin position="454"/>
        <end position="467"/>
    </location>
</feature>
<dbReference type="PROSITE" id="PS50102">
    <property type="entry name" value="RRM"/>
    <property type="match status" value="3"/>
</dbReference>
<feature type="domain" description="RRM" evidence="4">
    <location>
        <begin position="202"/>
        <end position="279"/>
    </location>
</feature>
<feature type="compositionally biased region" description="Basic and acidic residues" evidence="3">
    <location>
        <begin position="7"/>
        <end position="50"/>
    </location>
</feature>
<reference evidence="5" key="1">
    <citation type="submission" date="2022-01" db="EMBL/GenBank/DDBJ databases">
        <authorList>
            <person name="King R."/>
        </authorList>
    </citation>
    <scope>NUCLEOTIDE SEQUENCE</scope>
</reference>
<dbReference type="InterPro" id="IPR000504">
    <property type="entry name" value="RRM_dom"/>
</dbReference>
<reference evidence="5" key="2">
    <citation type="submission" date="2022-10" db="EMBL/GenBank/DDBJ databases">
        <authorList>
            <consortium name="ENA_rothamsted_submissions"/>
            <consortium name="culmorum"/>
            <person name="King R."/>
        </authorList>
    </citation>
    <scope>NUCLEOTIDE SEQUENCE</scope>
</reference>
<dbReference type="EMBL" id="OU896715">
    <property type="protein sequence ID" value="CAH1183251.1"/>
    <property type="molecule type" value="Genomic_DNA"/>
</dbReference>
<dbReference type="SUPFAM" id="SSF54928">
    <property type="entry name" value="RNA-binding domain, RBD"/>
    <property type="match status" value="2"/>
</dbReference>
<keyword evidence="1 2" id="KW-0694">RNA-binding</keyword>
<accession>A0A9P0DV38</accession>
<feature type="compositionally biased region" description="Gly residues" evidence="3">
    <location>
        <begin position="470"/>
        <end position="484"/>
    </location>
</feature>
<dbReference type="PANTHER" id="PTHR23003:SF3">
    <property type="entry name" value="FI21236P1-RELATED"/>
    <property type="match status" value="1"/>
</dbReference>
<protein>
    <recommendedName>
        <fullName evidence="4">RRM domain-containing protein</fullName>
    </recommendedName>
</protein>
<dbReference type="SMART" id="SM00360">
    <property type="entry name" value="RRM"/>
    <property type="match status" value="3"/>
</dbReference>
<dbReference type="InterPro" id="IPR035979">
    <property type="entry name" value="RBD_domain_sf"/>
</dbReference>
<feature type="region of interest" description="Disordered" evidence="3">
    <location>
        <begin position="1"/>
        <end position="54"/>
    </location>
</feature>
<name>A0A9P0DV38_PHACE</name>
<dbReference type="AlphaFoldDB" id="A0A9P0DV38"/>
<feature type="compositionally biased region" description="Polar residues" evidence="3">
    <location>
        <begin position="495"/>
        <end position="504"/>
    </location>
</feature>
<feature type="domain" description="RRM" evidence="4">
    <location>
        <begin position="516"/>
        <end position="586"/>
    </location>
</feature>
<dbReference type="CDD" id="cd00590">
    <property type="entry name" value="RRM_SF"/>
    <property type="match status" value="1"/>
</dbReference>
<organism evidence="5 6">
    <name type="scientific">Phaedon cochleariae</name>
    <name type="common">Mustard beetle</name>
    <dbReference type="NCBI Taxonomy" id="80249"/>
    <lineage>
        <taxon>Eukaryota</taxon>
        <taxon>Metazoa</taxon>
        <taxon>Ecdysozoa</taxon>
        <taxon>Arthropoda</taxon>
        <taxon>Hexapoda</taxon>
        <taxon>Insecta</taxon>
        <taxon>Pterygota</taxon>
        <taxon>Neoptera</taxon>
        <taxon>Endopterygota</taxon>
        <taxon>Coleoptera</taxon>
        <taxon>Polyphaga</taxon>
        <taxon>Cucujiformia</taxon>
        <taxon>Chrysomeloidea</taxon>
        <taxon>Chrysomelidae</taxon>
        <taxon>Chrysomelinae</taxon>
        <taxon>Chrysomelini</taxon>
        <taxon>Phaedon</taxon>
    </lineage>
</organism>
<evidence type="ECO:0000256" key="2">
    <source>
        <dbReference type="PROSITE-ProRule" id="PRU00176"/>
    </source>
</evidence>
<feature type="compositionally biased region" description="Basic and acidic residues" evidence="3">
    <location>
        <begin position="151"/>
        <end position="164"/>
    </location>
</feature>
<feature type="domain" description="RRM" evidence="4">
    <location>
        <begin position="56"/>
        <end position="134"/>
    </location>
</feature>
<sequence length="586" mass="62457">MPMTSAMDDKERSRDRDRDRPRRSGGGDRSSRNNDSIRDRSNDRGREVRSMKSSQNRVYVSNIPYEYRWQDIKDLFRDQVGDVQFVELFIDDNDKPKGSGIVEFSDSASVDKALDIMQRYEVKGRKLVVKDDAGITRDKHGAVVGGSGGRRNRDSDRFRDDHRNNSGGGSSMSLRSDDKWGNTYGLSPHFLESLNIDGPLCNRVFVANLEYNVDKKKLKEVFRLAGRVIRVDLPIDKDGKSRGFAIVEYDHPVEAVQAISMLGNRQLHDRTLAVRMDRVNDAMKLPDGLKSVGMGLGPNGEPLKNVAHNLPSLSSNTQSSGAGAGLLGAVPNSSLQLASALQGLGNVGGLGGLANQQVLQAANLSGLASNLLGNGLTTSDLSSLVQNAAAAAAAGPLAAVQNTAAQQQLAAFAAQNNSAAGVGAGSGLGGGNVGGMHAFGRGGGGGGDGMYGHSVQSSNTNSRAFQNSSGLGGGGGGGGLGSGYGNSDRNDRMSFTENSSMRQSNADRQDNKGYSRKVLVSSLPASASYKMLHEKFTEFGDVLTFEEKGTGNILITYGSDWQAERAIKNLDKARIDGRMIDARLYL</sequence>
<evidence type="ECO:0000256" key="3">
    <source>
        <dbReference type="SAM" id="MobiDB-lite"/>
    </source>
</evidence>
<dbReference type="Proteomes" id="UP001153737">
    <property type="component" value="Chromosome 9"/>
</dbReference>
<keyword evidence="6" id="KW-1185">Reference proteome</keyword>
<feature type="region of interest" description="Disordered" evidence="3">
    <location>
        <begin position="139"/>
        <end position="174"/>
    </location>
</feature>
<dbReference type="GO" id="GO:0005634">
    <property type="term" value="C:nucleus"/>
    <property type="evidence" value="ECO:0007669"/>
    <property type="project" value="TreeGrafter"/>
</dbReference>
<dbReference type="Pfam" id="PF00076">
    <property type="entry name" value="RRM_1"/>
    <property type="match status" value="3"/>
</dbReference>
<gene>
    <name evidence="5" type="ORF">PHAECO_LOCUS12964</name>
</gene>
<dbReference type="OrthoDB" id="610462at2759"/>
<evidence type="ECO:0000256" key="1">
    <source>
        <dbReference type="ARBA" id="ARBA00022884"/>
    </source>
</evidence>
<dbReference type="GO" id="GO:0005737">
    <property type="term" value="C:cytoplasm"/>
    <property type="evidence" value="ECO:0007669"/>
    <property type="project" value="TreeGrafter"/>
</dbReference>
<dbReference type="InterPro" id="IPR050374">
    <property type="entry name" value="RRT5_SRSF_SR"/>
</dbReference>
<dbReference type="GO" id="GO:0003729">
    <property type="term" value="F:mRNA binding"/>
    <property type="evidence" value="ECO:0007669"/>
    <property type="project" value="TreeGrafter"/>
</dbReference>